<dbReference type="RefSeq" id="WP_044526435.1">
    <property type="nucleotide sequence ID" value="NZ_CP009440.1"/>
</dbReference>
<dbReference type="Pfam" id="PF00583">
    <property type="entry name" value="Acetyltransf_1"/>
    <property type="match status" value="1"/>
</dbReference>
<dbReference type="OrthoDB" id="6456007at2"/>
<reference evidence="2 3" key="1">
    <citation type="journal article" date="2015" name="Genome Announc.">
        <title>Genome sequencing of 18 francisella strains to aid in assay development and testing.</title>
        <authorList>
            <person name="Johnson S.L."/>
            <person name="Daligault H.E."/>
            <person name="Davenport K.W."/>
            <person name="Coyne S.R."/>
            <person name="Frey K.G."/>
            <person name="Koroleva G.I."/>
            <person name="Broomall S.M."/>
            <person name="Bishop-Lilly K.A."/>
            <person name="Bruce D.C."/>
            <person name="Chertkov O."/>
            <person name="Freitas T."/>
            <person name="Jaissle J."/>
            <person name="Ladner J.T."/>
            <person name="Rosenzweig C.N."/>
            <person name="Gibbons H.S."/>
            <person name="Palacios G.F."/>
            <person name="Redden C.L."/>
            <person name="Xu Y."/>
            <person name="Minogue T.D."/>
            <person name="Chain P.S."/>
        </authorList>
    </citation>
    <scope>NUCLEOTIDE SEQUENCE [LARGE SCALE GENOMIC DNA]</scope>
    <source>
        <strain evidence="2 3">GA01-2794</strain>
    </source>
</reference>
<dbReference type="InterPro" id="IPR000182">
    <property type="entry name" value="GNAT_dom"/>
</dbReference>
<keyword evidence="2" id="KW-0808">Transferase</keyword>
<protein>
    <submittedName>
        <fullName evidence="2">Acetyltransferase family protein</fullName>
    </submittedName>
</protein>
<evidence type="ECO:0000259" key="1">
    <source>
        <dbReference type="PROSITE" id="PS51186"/>
    </source>
</evidence>
<dbReference type="PROSITE" id="PS51186">
    <property type="entry name" value="GNAT"/>
    <property type="match status" value="1"/>
</dbReference>
<dbReference type="EMBL" id="CP009440">
    <property type="protein sequence ID" value="AJI52824.1"/>
    <property type="molecule type" value="Genomic_DNA"/>
</dbReference>
<dbReference type="KEGG" id="fpz:LA55_1314"/>
<dbReference type="CDD" id="cd04301">
    <property type="entry name" value="NAT_SF"/>
    <property type="match status" value="1"/>
</dbReference>
<dbReference type="InterPro" id="IPR016181">
    <property type="entry name" value="Acyl_CoA_acyltransferase"/>
</dbReference>
<gene>
    <name evidence="2" type="ORF">LA55_1314</name>
</gene>
<proteinExistence type="predicted"/>
<evidence type="ECO:0000313" key="2">
    <source>
        <dbReference type="EMBL" id="AJI52824.1"/>
    </source>
</evidence>
<dbReference type="STRING" id="28110.KU46_1304"/>
<feature type="domain" description="N-acetyltransferase" evidence="1">
    <location>
        <begin position="9"/>
        <end position="173"/>
    </location>
</feature>
<organism evidence="2 3">
    <name type="scientific">Francisella philomiragia</name>
    <dbReference type="NCBI Taxonomy" id="28110"/>
    <lineage>
        <taxon>Bacteria</taxon>
        <taxon>Pseudomonadati</taxon>
        <taxon>Pseudomonadota</taxon>
        <taxon>Gammaproteobacteria</taxon>
        <taxon>Thiotrichales</taxon>
        <taxon>Francisellaceae</taxon>
        <taxon>Francisella</taxon>
    </lineage>
</organism>
<dbReference type="AlphaFoldDB" id="A0A0B6CQS6"/>
<dbReference type="Proteomes" id="UP000031830">
    <property type="component" value="Chromosome"/>
</dbReference>
<name>A0A0B6CQS6_9GAMM</name>
<dbReference type="SUPFAM" id="SSF55729">
    <property type="entry name" value="Acyl-CoA N-acyltransferases (Nat)"/>
    <property type="match status" value="1"/>
</dbReference>
<dbReference type="Gene3D" id="3.40.630.30">
    <property type="match status" value="1"/>
</dbReference>
<evidence type="ECO:0000313" key="3">
    <source>
        <dbReference type="Proteomes" id="UP000031830"/>
    </source>
</evidence>
<dbReference type="GO" id="GO:0016747">
    <property type="term" value="F:acyltransferase activity, transferring groups other than amino-acyl groups"/>
    <property type="evidence" value="ECO:0007669"/>
    <property type="project" value="InterPro"/>
</dbReference>
<accession>A0A0B6CQS6</accession>
<sequence length="178" mass="20368">MSKILISFANINNITTKEINDLVKIINNAYKAAEGDLWINSAKRVTFDELQTLINQNQIIIATNNNEIVGSVKVARLSKDVAEFGMLATNFDYRGLGIGTKLVNAAEDWAKNNGFRIMQLELLTPKHYINPSKEILKEWYTKCGYKHHSIEPFKSLFPNTYHLLAVECDFNIYHKNLF</sequence>